<proteinExistence type="predicted"/>
<dbReference type="InterPro" id="IPR050109">
    <property type="entry name" value="HTH-type_TetR-like_transc_reg"/>
</dbReference>
<dbReference type="PROSITE" id="PS50977">
    <property type="entry name" value="HTH_TETR_2"/>
    <property type="match status" value="1"/>
</dbReference>
<gene>
    <name evidence="6" type="ORF">ETD86_38465</name>
</gene>
<accession>A0A5S4F3J1</accession>
<dbReference type="Gene3D" id="1.10.357.10">
    <property type="entry name" value="Tetracycline Repressor, domain 2"/>
    <property type="match status" value="1"/>
</dbReference>
<dbReference type="Pfam" id="PF02909">
    <property type="entry name" value="TetR_C_1"/>
    <property type="match status" value="1"/>
</dbReference>
<evidence type="ECO:0000256" key="3">
    <source>
        <dbReference type="ARBA" id="ARBA00023163"/>
    </source>
</evidence>
<dbReference type="GO" id="GO:0045892">
    <property type="term" value="P:negative regulation of DNA-templated transcription"/>
    <property type="evidence" value="ECO:0007669"/>
    <property type="project" value="InterPro"/>
</dbReference>
<feature type="domain" description="HTH tetR-type" evidence="5">
    <location>
        <begin position="28"/>
        <end position="88"/>
    </location>
</feature>
<dbReference type="RefSeq" id="WP_138671565.1">
    <property type="nucleotide sequence ID" value="NZ_VCKY01000180.1"/>
</dbReference>
<dbReference type="PROSITE" id="PS01081">
    <property type="entry name" value="HTH_TETR_1"/>
    <property type="match status" value="1"/>
</dbReference>
<name>A0A5S4F3J1_9ACTN</name>
<evidence type="ECO:0000256" key="4">
    <source>
        <dbReference type="PROSITE-ProRule" id="PRU00335"/>
    </source>
</evidence>
<keyword evidence="3" id="KW-0804">Transcription</keyword>
<reference evidence="6 7" key="1">
    <citation type="submission" date="2019-05" db="EMBL/GenBank/DDBJ databases">
        <title>Draft genome sequence of Nonomuraea turkmeniaca DSM 43926.</title>
        <authorList>
            <person name="Saricaoglu S."/>
            <person name="Isik K."/>
        </authorList>
    </citation>
    <scope>NUCLEOTIDE SEQUENCE [LARGE SCALE GENOMIC DNA]</scope>
    <source>
        <strain evidence="6 7">DSM 43926</strain>
    </source>
</reference>
<evidence type="ECO:0000259" key="5">
    <source>
        <dbReference type="PROSITE" id="PS50977"/>
    </source>
</evidence>
<dbReference type="OrthoDB" id="2570341at2"/>
<organism evidence="6 7">
    <name type="scientific">Nonomuraea turkmeniaca</name>
    <dbReference type="NCBI Taxonomy" id="103838"/>
    <lineage>
        <taxon>Bacteria</taxon>
        <taxon>Bacillati</taxon>
        <taxon>Actinomycetota</taxon>
        <taxon>Actinomycetes</taxon>
        <taxon>Streptosporangiales</taxon>
        <taxon>Streptosporangiaceae</taxon>
        <taxon>Nonomuraea</taxon>
    </lineage>
</organism>
<dbReference type="PANTHER" id="PTHR30055:SF151">
    <property type="entry name" value="TRANSCRIPTIONAL REGULATORY PROTEIN"/>
    <property type="match status" value="1"/>
</dbReference>
<dbReference type="AlphaFoldDB" id="A0A5S4F3J1"/>
<feature type="DNA-binding region" description="H-T-H motif" evidence="4">
    <location>
        <begin position="51"/>
        <end position="70"/>
    </location>
</feature>
<evidence type="ECO:0000313" key="7">
    <source>
        <dbReference type="Proteomes" id="UP000309128"/>
    </source>
</evidence>
<dbReference type="InterPro" id="IPR004111">
    <property type="entry name" value="Repressor_TetR_C"/>
</dbReference>
<dbReference type="Gene3D" id="1.10.10.60">
    <property type="entry name" value="Homeodomain-like"/>
    <property type="match status" value="1"/>
</dbReference>
<dbReference type="Pfam" id="PF00440">
    <property type="entry name" value="TetR_N"/>
    <property type="match status" value="1"/>
</dbReference>
<dbReference type="Proteomes" id="UP000309128">
    <property type="component" value="Unassembled WGS sequence"/>
</dbReference>
<dbReference type="PANTHER" id="PTHR30055">
    <property type="entry name" value="HTH-TYPE TRANSCRIPTIONAL REGULATOR RUTR"/>
    <property type="match status" value="1"/>
</dbReference>
<evidence type="ECO:0000313" key="6">
    <source>
        <dbReference type="EMBL" id="TMR10710.1"/>
    </source>
</evidence>
<dbReference type="InterPro" id="IPR023772">
    <property type="entry name" value="DNA-bd_HTH_TetR-type_CS"/>
</dbReference>
<protein>
    <submittedName>
        <fullName evidence="6">TetR family transcriptional regulator</fullName>
    </submittedName>
</protein>
<evidence type="ECO:0000256" key="2">
    <source>
        <dbReference type="ARBA" id="ARBA00023125"/>
    </source>
</evidence>
<dbReference type="InterPro" id="IPR009057">
    <property type="entry name" value="Homeodomain-like_sf"/>
</dbReference>
<sequence length="255" mass="27035">MAQERALPSVVERMWGREPVTRRGPRPRLNLAAITAAAIEIADAEGLAGVSMAAVAARVGVAATALYRYVESKEDLLTAMADAAAPLPPEPEGRTWREYLAVWTRTHRDILLDRPWLLSVAGSVPPMGPRRLLWLDRALASLDGTGLDDGEKINVASALTGYALTDAALVHAVAGGDPRMEEAGIKGAADYGEVLAGVLDPETYPALSAAMRSGAMRGAEGWMDDGDFVFGLDLLLDGIEALIRRRALEGHGGGE</sequence>
<dbReference type="SUPFAM" id="SSF48498">
    <property type="entry name" value="Tetracyclin repressor-like, C-terminal domain"/>
    <property type="match status" value="1"/>
</dbReference>
<evidence type="ECO:0000256" key="1">
    <source>
        <dbReference type="ARBA" id="ARBA00023015"/>
    </source>
</evidence>
<dbReference type="InterPro" id="IPR036271">
    <property type="entry name" value="Tet_transcr_reg_TetR-rel_C_sf"/>
</dbReference>
<comment type="caution">
    <text evidence="6">The sequence shown here is derived from an EMBL/GenBank/DDBJ whole genome shotgun (WGS) entry which is preliminary data.</text>
</comment>
<keyword evidence="1" id="KW-0805">Transcription regulation</keyword>
<dbReference type="PRINTS" id="PR00455">
    <property type="entry name" value="HTHTETR"/>
</dbReference>
<dbReference type="InterPro" id="IPR001647">
    <property type="entry name" value="HTH_TetR"/>
</dbReference>
<dbReference type="GO" id="GO:0003700">
    <property type="term" value="F:DNA-binding transcription factor activity"/>
    <property type="evidence" value="ECO:0007669"/>
    <property type="project" value="TreeGrafter"/>
</dbReference>
<dbReference type="EMBL" id="VCKY01000180">
    <property type="protein sequence ID" value="TMR10710.1"/>
    <property type="molecule type" value="Genomic_DNA"/>
</dbReference>
<dbReference type="SUPFAM" id="SSF46689">
    <property type="entry name" value="Homeodomain-like"/>
    <property type="match status" value="1"/>
</dbReference>
<keyword evidence="7" id="KW-1185">Reference proteome</keyword>
<dbReference type="GO" id="GO:0000976">
    <property type="term" value="F:transcription cis-regulatory region binding"/>
    <property type="evidence" value="ECO:0007669"/>
    <property type="project" value="TreeGrafter"/>
</dbReference>
<keyword evidence="2 4" id="KW-0238">DNA-binding</keyword>